<comment type="similarity">
    <text evidence="2 6">Belongs to the peroxiredoxin family. Prx5 subfamily.</text>
</comment>
<evidence type="ECO:0000256" key="3">
    <source>
        <dbReference type="ARBA" id="ARBA00022559"/>
    </source>
</evidence>
<keyword evidence="6" id="KW-0676">Redox-active center</keyword>
<accession>A0ABR0APT6</accession>
<evidence type="ECO:0000313" key="8">
    <source>
        <dbReference type="EMBL" id="KAK4027136.1"/>
    </source>
</evidence>
<evidence type="ECO:0000256" key="5">
    <source>
        <dbReference type="ARBA" id="ARBA00023002"/>
    </source>
</evidence>
<feature type="domain" description="Thioredoxin" evidence="7">
    <location>
        <begin position="3"/>
        <end position="163"/>
    </location>
</feature>
<dbReference type="Proteomes" id="UP001234178">
    <property type="component" value="Unassembled WGS sequence"/>
</dbReference>
<evidence type="ECO:0000256" key="6">
    <source>
        <dbReference type="RuleBase" id="RU366011"/>
    </source>
</evidence>
<dbReference type="EMBL" id="JAOYFB010000038">
    <property type="protein sequence ID" value="KAK4027136.1"/>
    <property type="molecule type" value="Genomic_DNA"/>
</dbReference>
<dbReference type="CDD" id="cd03013">
    <property type="entry name" value="PRX5_like"/>
    <property type="match status" value="1"/>
</dbReference>
<dbReference type="PANTHER" id="PTHR10430">
    <property type="entry name" value="PEROXIREDOXIN"/>
    <property type="match status" value="1"/>
</dbReference>
<organism evidence="8 9">
    <name type="scientific">Daphnia magna</name>
    <dbReference type="NCBI Taxonomy" id="35525"/>
    <lineage>
        <taxon>Eukaryota</taxon>
        <taxon>Metazoa</taxon>
        <taxon>Ecdysozoa</taxon>
        <taxon>Arthropoda</taxon>
        <taxon>Crustacea</taxon>
        <taxon>Branchiopoda</taxon>
        <taxon>Diplostraca</taxon>
        <taxon>Cladocera</taxon>
        <taxon>Anomopoda</taxon>
        <taxon>Daphniidae</taxon>
        <taxon>Daphnia</taxon>
    </lineage>
</organism>
<keyword evidence="9" id="KW-1185">Reference proteome</keyword>
<name>A0ABR0APT6_9CRUS</name>
<comment type="catalytic activity">
    <reaction evidence="6">
        <text>a hydroperoxide + [thioredoxin]-dithiol = an alcohol + [thioredoxin]-disulfide + H2O</text>
        <dbReference type="Rhea" id="RHEA:62620"/>
        <dbReference type="Rhea" id="RHEA-COMP:10698"/>
        <dbReference type="Rhea" id="RHEA-COMP:10700"/>
        <dbReference type="ChEBI" id="CHEBI:15377"/>
        <dbReference type="ChEBI" id="CHEBI:29950"/>
        <dbReference type="ChEBI" id="CHEBI:30879"/>
        <dbReference type="ChEBI" id="CHEBI:35924"/>
        <dbReference type="ChEBI" id="CHEBI:50058"/>
        <dbReference type="EC" id="1.11.1.24"/>
    </reaction>
</comment>
<evidence type="ECO:0000259" key="7">
    <source>
        <dbReference type="PROSITE" id="PS51352"/>
    </source>
</evidence>
<evidence type="ECO:0000256" key="4">
    <source>
        <dbReference type="ARBA" id="ARBA00022862"/>
    </source>
</evidence>
<dbReference type="Gene3D" id="3.40.30.10">
    <property type="entry name" value="Glutaredoxin"/>
    <property type="match status" value="1"/>
</dbReference>
<dbReference type="InterPro" id="IPR013740">
    <property type="entry name" value="Redoxin"/>
</dbReference>
<dbReference type="PANTHER" id="PTHR10430:SF16">
    <property type="entry name" value="PEROXIREDOXIN-5, MITOCHONDRIAL"/>
    <property type="match status" value="1"/>
</dbReference>
<keyword evidence="5 6" id="KW-0560">Oxidoreductase</keyword>
<dbReference type="EC" id="1.11.1.24" evidence="6"/>
<reference evidence="8 9" key="1">
    <citation type="journal article" date="2023" name="Nucleic Acids Res.">
        <title>The hologenome of Daphnia magna reveals possible DNA methylation and microbiome-mediated evolution of the host genome.</title>
        <authorList>
            <person name="Chaturvedi A."/>
            <person name="Li X."/>
            <person name="Dhandapani V."/>
            <person name="Marshall H."/>
            <person name="Kissane S."/>
            <person name="Cuenca-Cambronero M."/>
            <person name="Asole G."/>
            <person name="Calvet F."/>
            <person name="Ruiz-Romero M."/>
            <person name="Marangio P."/>
            <person name="Guigo R."/>
            <person name="Rago D."/>
            <person name="Mirbahai L."/>
            <person name="Eastwood N."/>
            <person name="Colbourne J.K."/>
            <person name="Zhou J."/>
            <person name="Mallon E."/>
            <person name="Orsini L."/>
        </authorList>
    </citation>
    <scope>NUCLEOTIDE SEQUENCE [LARGE SCALE GENOMIC DNA]</scope>
    <source>
        <strain evidence="8">LRV0_1</strain>
    </source>
</reference>
<evidence type="ECO:0000256" key="2">
    <source>
        <dbReference type="ARBA" id="ARBA00010505"/>
    </source>
</evidence>
<dbReference type="InterPro" id="IPR037944">
    <property type="entry name" value="PRX5-like"/>
</dbReference>
<gene>
    <name evidence="8" type="ORF">OUZ56_016151</name>
</gene>
<proteinExistence type="inferred from homology"/>
<dbReference type="Pfam" id="PF08534">
    <property type="entry name" value="Redoxin"/>
    <property type="match status" value="1"/>
</dbReference>
<keyword evidence="3 6" id="KW-0575">Peroxidase</keyword>
<dbReference type="InterPro" id="IPR013766">
    <property type="entry name" value="Thioredoxin_domain"/>
</dbReference>
<evidence type="ECO:0000256" key="1">
    <source>
        <dbReference type="ARBA" id="ARBA00003330"/>
    </source>
</evidence>
<sequence length="229" mass="24760">MTIKCGDKLPNVYLHENTPDSKVNISELAAGKKVIIVGVPGAFTPCCSKDYVPDFISDCGKYKSKGVDEIVCISVNDPYVMAAWGKDLNAGGKVRMLADGNGAFTKALGLEKDFADTLGTSSSRCKRFSMYAEDGVVKKLFVEPDGHSVTCSKSENLLSQFTDILVLRIVDMLPNINSKIHIEINVQKAKKNFPTCPTNGANISQVNIVSSETPKMCQIVASNAYHCSP</sequence>
<comment type="caution">
    <text evidence="8">The sequence shown here is derived from an EMBL/GenBank/DDBJ whole genome shotgun (WGS) entry which is preliminary data.</text>
</comment>
<dbReference type="InterPro" id="IPR036249">
    <property type="entry name" value="Thioredoxin-like_sf"/>
</dbReference>
<dbReference type="PROSITE" id="PS51352">
    <property type="entry name" value="THIOREDOXIN_2"/>
    <property type="match status" value="1"/>
</dbReference>
<evidence type="ECO:0000313" key="9">
    <source>
        <dbReference type="Proteomes" id="UP001234178"/>
    </source>
</evidence>
<protein>
    <recommendedName>
        <fullName evidence="6">Peroxiredoxin-5</fullName>
        <ecNumber evidence="6">1.11.1.24</ecNumber>
    </recommendedName>
</protein>
<comment type="function">
    <text evidence="1">Thiol-specific peroxidase that catalyzes the reduction of hydrogen peroxide and organic hydroperoxides to water and alcohols, respectively. Plays a role in cell protection against oxidative stress by detoxifying peroxides and as sensor of hydrogen peroxide-mediated signaling events.</text>
</comment>
<dbReference type="SUPFAM" id="SSF52833">
    <property type="entry name" value="Thioredoxin-like"/>
    <property type="match status" value="1"/>
</dbReference>
<keyword evidence="4 6" id="KW-0049">Antioxidant</keyword>